<keyword evidence="3" id="KW-1185">Reference proteome</keyword>
<protein>
    <submittedName>
        <fullName evidence="2">Uncharacterized protein</fullName>
    </submittedName>
</protein>
<dbReference type="AlphaFoldDB" id="A0A182WPY9"/>
<sequence>MSQSTRRNTSKSRSHTQFMSISPTRCT</sequence>
<dbReference type="EnsemblMetazoa" id="AMIN014726-RA">
    <property type="protein sequence ID" value="AMIN014726-PA"/>
    <property type="gene ID" value="AMIN014726"/>
</dbReference>
<proteinExistence type="predicted"/>
<dbReference type="VEuPathDB" id="VectorBase:AMIN014726"/>
<evidence type="ECO:0000256" key="1">
    <source>
        <dbReference type="SAM" id="MobiDB-lite"/>
    </source>
</evidence>
<dbReference type="Proteomes" id="UP000075920">
    <property type="component" value="Unassembled WGS sequence"/>
</dbReference>
<organism evidence="2 3">
    <name type="scientific">Anopheles minimus</name>
    <dbReference type="NCBI Taxonomy" id="112268"/>
    <lineage>
        <taxon>Eukaryota</taxon>
        <taxon>Metazoa</taxon>
        <taxon>Ecdysozoa</taxon>
        <taxon>Arthropoda</taxon>
        <taxon>Hexapoda</taxon>
        <taxon>Insecta</taxon>
        <taxon>Pterygota</taxon>
        <taxon>Neoptera</taxon>
        <taxon>Endopterygota</taxon>
        <taxon>Diptera</taxon>
        <taxon>Nematocera</taxon>
        <taxon>Culicoidea</taxon>
        <taxon>Culicidae</taxon>
        <taxon>Anophelinae</taxon>
        <taxon>Anopheles</taxon>
    </lineage>
</organism>
<reference evidence="2" key="2">
    <citation type="submission" date="2020-05" db="UniProtKB">
        <authorList>
            <consortium name="EnsemblMetazoa"/>
        </authorList>
    </citation>
    <scope>IDENTIFICATION</scope>
    <source>
        <strain evidence="2">MINIMUS1</strain>
    </source>
</reference>
<feature type="region of interest" description="Disordered" evidence="1">
    <location>
        <begin position="1"/>
        <end position="27"/>
    </location>
</feature>
<evidence type="ECO:0000313" key="2">
    <source>
        <dbReference type="EnsemblMetazoa" id="AMIN014726-PA"/>
    </source>
</evidence>
<feature type="compositionally biased region" description="Polar residues" evidence="1">
    <location>
        <begin position="15"/>
        <end position="27"/>
    </location>
</feature>
<evidence type="ECO:0000313" key="3">
    <source>
        <dbReference type="Proteomes" id="UP000075920"/>
    </source>
</evidence>
<accession>A0A182WPY9</accession>
<name>A0A182WPY9_9DIPT</name>
<reference evidence="3" key="1">
    <citation type="submission" date="2013-03" db="EMBL/GenBank/DDBJ databases">
        <title>The Genome Sequence of Anopheles minimus MINIMUS1.</title>
        <authorList>
            <consortium name="The Broad Institute Genomics Platform"/>
            <person name="Neafsey D.E."/>
            <person name="Walton C."/>
            <person name="Walker B."/>
            <person name="Young S.K."/>
            <person name="Zeng Q."/>
            <person name="Gargeya S."/>
            <person name="Fitzgerald M."/>
            <person name="Haas B."/>
            <person name="Abouelleil A."/>
            <person name="Allen A.W."/>
            <person name="Alvarado L."/>
            <person name="Arachchi H.M."/>
            <person name="Berlin A.M."/>
            <person name="Chapman S.B."/>
            <person name="Gainer-Dewar J."/>
            <person name="Goldberg J."/>
            <person name="Griggs A."/>
            <person name="Gujja S."/>
            <person name="Hansen M."/>
            <person name="Howarth C."/>
            <person name="Imamovic A."/>
            <person name="Ireland A."/>
            <person name="Larimer J."/>
            <person name="McCowan C."/>
            <person name="Murphy C."/>
            <person name="Pearson M."/>
            <person name="Poon T.W."/>
            <person name="Priest M."/>
            <person name="Roberts A."/>
            <person name="Saif S."/>
            <person name="Shea T."/>
            <person name="Sisk P."/>
            <person name="Sykes S."/>
            <person name="Wortman J."/>
            <person name="Nusbaum C."/>
            <person name="Birren B."/>
        </authorList>
    </citation>
    <scope>NUCLEOTIDE SEQUENCE [LARGE SCALE GENOMIC DNA]</scope>
    <source>
        <strain evidence="3">MINIMUS1</strain>
    </source>
</reference>